<evidence type="ECO:0000313" key="3">
    <source>
        <dbReference type="EMBL" id="XBH16761.1"/>
    </source>
</evidence>
<dbReference type="AlphaFoldDB" id="A0AAU7DHG7"/>
<dbReference type="EMBL" id="CP121196">
    <property type="protein sequence ID" value="XBH16761.1"/>
    <property type="molecule type" value="Genomic_DNA"/>
</dbReference>
<keyword evidence="2" id="KW-1133">Transmembrane helix</keyword>
<feature type="transmembrane region" description="Helical" evidence="2">
    <location>
        <begin position="7"/>
        <end position="31"/>
    </location>
</feature>
<protein>
    <submittedName>
        <fullName evidence="3">Uncharacterized protein</fullName>
    </submittedName>
</protein>
<accession>A0AAU7DHG7</accession>
<keyword evidence="2" id="KW-0812">Transmembrane</keyword>
<dbReference type="RefSeq" id="WP_348261989.1">
    <property type="nucleotide sequence ID" value="NZ_CP121196.1"/>
</dbReference>
<name>A0AAU7DHG7_9BACT</name>
<sequence>MKKLWIALIAPPAIVLFVWLFGELVMHLWNWLLPPLFGWHLISFWQALGLLLLSRILFGSWGSGGGNRGPRGRRARWDKMTPEEREKLRQSWSARCGGFAANPSESKEPA</sequence>
<feature type="transmembrane region" description="Helical" evidence="2">
    <location>
        <begin position="37"/>
        <end position="58"/>
    </location>
</feature>
<evidence type="ECO:0000256" key="1">
    <source>
        <dbReference type="SAM" id="MobiDB-lite"/>
    </source>
</evidence>
<keyword evidence="2" id="KW-0472">Membrane</keyword>
<feature type="region of interest" description="Disordered" evidence="1">
    <location>
        <begin position="61"/>
        <end position="83"/>
    </location>
</feature>
<proteinExistence type="predicted"/>
<evidence type="ECO:0000256" key="2">
    <source>
        <dbReference type="SAM" id="Phobius"/>
    </source>
</evidence>
<organism evidence="3">
    <name type="scientific">Telmatobacter sp. DSM 110680</name>
    <dbReference type="NCBI Taxonomy" id="3036704"/>
    <lineage>
        <taxon>Bacteria</taxon>
        <taxon>Pseudomonadati</taxon>
        <taxon>Acidobacteriota</taxon>
        <taxon>Terriglobia</taxon>
        <taxon>Terriglobales</taxon>
        <taxon>Acidobacteriaceae</taxon>
        <taxon>Telmatobacter</taxon>
    </lineage>
</organism>
<gene>
    <name evidence="3" type="ORF">P8935_19570</name>
</gene>
<reference evidence="3" key="1">
    <citation type="submission" date="2023-03" db="EMBL/GenBank/DDBJ databases">
        <title>Edaphobacter sp.</title>
        <authorList>
            <person name="Huber K.J."/>
            <person name="Papendorf J."/>
            <person name="Pilke C."/>
            <person name="Bunk B."/>
            <person name="Sproeer C."/>
            <person name="Pester M."/>
        </authorList>
    </citation>
    <scope>NUCLEOTIDE SEQUENCE</scope>
    <source>
        <strain evidence="3">DSM 110680</strain>
    </source>
</reference>